<dbReference type="GO" id="GO:0008270">
    <property type="term" value="F:zinc ion binding"/>
    <property type="evidence" value="ECO:0007669"/>
    <property type="project" value="UniProtKB-KW"/>
</dbReference>
<dbReference type="InterPro" id="IPR001841">
    <property type="entry name" value="Znf_RING"/>
</dbReference>
<sequence length="918" mass="104337">MASLIWLDLCTREQETLLQEHHQAFAIIQQELAFPDAQEPQLITLIGGKVKTSLMRDLFSIKFKYGHDKIHLQLASDCAEAPSPVLIADCELHRLSCLGKSRPNPPHVEQHTIRWPTKLQPISEFLDPNAIANTVYRQLLMPFSTIVCLFADDFGGTRGVAQLLASWLVTISEPPILPASTYPRILVLLRWKDAAATFDEKLATISFMNEVRQEVDARKSGFIRTGRTRLSTSDFNSLVSQLFGDIRILPLPRSSGEIISFHPYLEKLHRRLIQESEDVQSLRRAAKLSFSAHHFGAFFSLACKHFTRTNITAFDFVEASRTFNPLPTFSNHLSNFLRLVPPEQHVTFAVPVVTSALCLDSTPPQMHRFEPSMVFKKLYSNILDNLNVVYPHRPGMLLEIQGKVKNMFCEQYMRISEGFEDSAAVHKRILLSLTPIWKNTYSRKTCLSCVGRRPENVLTCGHSFCDTCVPIHGRTDLEDPWTFRIDTCPLCKITNKILFPLKPPTAGVRGLIIDGKGFKDIEILRDIEKKLGLPISIREHFDVIMGSGLDLFCQDTSSLDDCAMSSELLEKEHQLHLAPIPASRFSQATTVVEEPRGSTTWNSIFKAPLASLPQLKQTFKPPPALSTTLRQIFPSQKSLFECHSGGRKIGIAVIREKDSSLCTLSNYNGSHALKGTALSWTDKQEETLWHIARAATSQKAFRGYRCRGDGEHTEMTKLLIDEQDNIWSRKGKKLDILCCLGTQVPPYGKSREDRHWVVDFRLFHDHETDQITDKLLASLFYLELVGVPQFNAIGVFCRAQIRCRWPPSSPAYHALLGRLRSTRARFYYMYQSIPCVNRLVHDESTRGIAFSRYIEFTLPLNDDISIMLGGLTTRRRSISNCPYKLQELLEDQGLNCVFGHRDHQRRYFGLGLKYKLYV</sequence>
<keyword evidence="2 4" id="KW-0863">Zinc-finger</keyword>
<reference evidence="6 7" key="1">
    <citation type="submission" date="2016-03" db="EMBL/GenBank/DDBJ databases">
        <authorList>
            <person name="Ploux O."/>
        </authorList>
    </citation>
    <scope>NUCLEOTIDE SEQUENCE [LARGE SCALE GENOMIC DNA]</scope>
    <source>
        <strain evidence="6 7">UAMH 11012</strain>
    </source>
</reference>
<evidence type="ECO:0000256" key="4">
    <source>
        <dbReference type="PROSITE-ProRule" id="PRU00175"/>
    </source>
</evidence>
<dbReference type="STRING" id="576137.A0A1L7XIL9"/>
<keyword evidence="3" id="KW-0862">Zinc</keyword>
<evidence type="ECO:0000313" key="6">
    <source>
        <dbReference type="EMBL" id="CZR64889.1"/>
    </source>
</evidence>
<proteinExistence type="predicted"/>
<accession>A0A1L7XIL9</accession>
<protein>
    <recommendedName>
        <fullName evidence="5">RING-type domain-containing protein</fullName>
    </recommendedName>
</protein>
<dbReference type="AlphaFoldDB" id="A0A1L7XIL9"/>
<dbReference type="InterPro" id="IPR017907">
    <property type="entry name" value="Znf_RING_CS"/>
</dbReference>
<name>A0A1L7XIL9_9HELO</name>
<evidence type="ECO:0000313" key="7">
    <source>
        <dbReference type="Proteomes" id="UP000184330"/>
    </source>
</evidence>
<dbReference type="PROSITE" id="PS00518">
    <property type="entry name" value="ZF_RING_1"/>
    <property type="match status" value="1"/>
</dbReference>
<keyword evidence="7" id="KW-1185">Reference proteome</keyword>
<evidence type="ECO:0000256" key="1">
    <source>
        <dbReference type="ARBA" id="ARBA00022723"/>
    </source>
</evidence>
<evidence type="ECO:0000256" key="3">
    <source>
        <dbReference type="ARBA" id="ARBA00022833"/>
    </source>
</evidence>
<organism evidence="6 7">
    <name type="scientific">Phialocephala subalpina</name>
    <dbReference type="NCBI Taxonomy" id="576137"/>
    <lineage>
        <taxon>Eukaryota</taxon>
        <taxon>Fungi</taxon>
        <taxon>Dikarya</taxon>
        <taxon>Ascomycota</taxon>
        <taxon>Pezizomycotina</taxon>
        <taxon>Leotiomycetes</taxon>
        <taxon>Helotiales</taxon>
        <taxon>Mollisiaceae</taxon>
        <taxon>Phialocephala</taxon>
        <taxon>Phialocephala fortinii species complex</taxon>
    </lineage>
</organism>
<dbReference type="EMBL" id="FJOG01000028">
    <property type="protein sequence ID" value="CZR64889.1"/>
    <property type="molecule type" value="Genomic_DNA"/>
</dbReference>
<evidence type="ECO:0000259" key="5">
    <source>
        <dbReference type="PROSITE" id="PS50089"/>
    </source>
</evidence>
<evidence type="ECO:0000256" key="2">
    <source>
        <dbReference type="ARBA" id="ARBA00022771"/>
    </source>
</evidence>
<keyword evidence="1" id="KW-0479">Metal-binding</keyword>
<dbReference type="OrthoDB" id="5384553at2759"/>
<dbReference type="PROSITE" id="PS50089">
    <property type="entry name" value="ZF_RING_2"/>
    <property type="match status" value="1"/>
</dbReference>
<gene>
    <name evidence="6" type="ORF">PAC_14789</name>
</gene>
<dbReference type="SUPFAM" id="SSF57850">
    <property type="entry name" value="RING/U-box"/>
    <property type="match status" value="1"/>
</dbReference>
<dbReference type="Proteomes" id="UP000184330">
    <property type="component" value="Unassembled WGS sequence"/>
</dbReference>
<feature type="domain" description="RING-type" evidence="5">
    <location>
        <begin position="446"/>
        <end position="492"/>
    </location>
</feature>